<comment type="caution">
    <text evidence="1">The sequence shown here is derived from an EMBL/GenBank/DDBJ whole genome shotgun (WGS) entry which is preliminary data.</text>
</comment>
<sequence length="75" mass="8006">MDSRTPEGADALADYVDQINSTPGTPLLNGGGEAWYDAERGLYIFRGGNPAVPSGSVYRASPEYLTNKTGVQIKK</sequence>
<protein>
    <submittedName>
        <fullName evidence="1">Uncharacterized protein</fullName>
    </submittedName>
</protein>
<dbReference type="AlphaFoldDB" id="A0A918JBC1"/>
<reference evidence="1 2" key="1">
    <citation type="journal article" date="2014" name="Int. J. Syst. Evol. Microbiol.">
        <title>Complete genome sequence of Corynebacterium casei LMG S-19264T (=DSM 44701T), isolated from a smear-ripened cheese.</title>
        <authorList>
            <consortium name="US DOE Joint Genome Institute (JGI-PGF)"/>
            <person name="Walter F."/>
            <person name="Albersmeier A."/>
            <person name="Kalinowski J."/>
            <person name="Ruckert C."/>
        </authorList>
    </citation>
    <scope>NUCLEOTIDE SEQUENCE [LARGE SCALE GENOMIC DNA]</scope>
    <source>
        <strain evidence="1 2">JCM 4490</strain>
    </source>
</reference>
<proteinExistence type="predicted"/>
<organism evidence="1 2">
    <name type="scientific">Streptomyces lucensis JCM 4490</name>
    <dbReference type="NCBI Taxonomy" id="1306176"/>
    <lineage>
        <taxon>Bacteria</taxon>
        <taxon>Bacillati</taxon>
        <taxon>Actinomycetota</taxon>
        <taxon>Actinomycetes</taxon>
        <taxon>Kitasatosporales</taxon>
        <taxon>Streptomycetaceae</taxon>
        <taxon>Streptomyces</taxon>
    </lineage>
</organism>
<gene>
    <name evidence="1" type="ORF">GCM10010503_50120</name>
</gene>
<name>A0A918JBC1_9ACTN</name>
<evidence type="ECO:0000313" key="1">
    <source>
        <dbReference type="EMBL" id="GGW66824.1"/>
    </source>
</evidence>
<dbReference type="Proteomes" id="UP000620224">
    <property type="component" value="Unassembled WGS sequence"/>
</dbReference>
<dbReference type="EMBL" id="BMUE01000011">
    <property type="protein sequence ID" value="GGW66824.1"/>
    <property type="molecule type" value="Genomic_DNA"/>
</dbReference>
<dbReference type="RefSeq" id="WP_190017578.1">
    <property type="nucleotide sequence ID" value="NZ_BMUE01000011.1"/>
</dbReference>
<evidence type="ECO:0000313" key="2">
    <source>
        <dbReference type="Proteomes" id="UP000620224"/>
    </source>
</evidence>
<keyword evidence="2" id="KW-1185">Reference proteome</keyword>
<accession>A0A918JBC1</accession>